<dbReference type="AlphaFoldDB" id="A0A1Y0B4M7"/>
<dbReference type="EMBL" id="KY774314">
    <property type="protein sequence ID" value="ART32350.1"/>
    <property type="molecule type" value="Genomic_DNA"/>
</dbReference>
<sequence>MSNPLRVTYDESSVTVQVHEPDLKTIEPCASPSDPIRHNQLFD</sequence>
<evidence type="ECO:0000313" key="1">
    <source>
        <dbReference type="EMBL" id="ART32350.1"/>
    </source>
</evidence>
<reference evidence="1" key="1">
    <citation type="submission" date="2017-03" db="EMBL/GenBank/DDBJ databases">
        <title>The mitochondrial genome of the carnivorous plant Utricularia reniformis (Lentibulariaceae): structure, comparative analysis and evolutionary landmarks.</title>
        <authorList>
            <person name="Silva S.R."/>
            <person name="Alvarenga D.O."/>
            <person name="Michael T.P."/>
            <person name="Miranda V.F.O."/>
            <person name="Varani A.M."/>
        </authorList>
    </citation>
    <scope>NUCLEOTIDE SEQUENCE</scope>
</reference>
<organism evidence="1">
    <name type="scientific">Utricularia reniformis</name>
    <dbReference type="NCBI Taxonomy" id="192314"/>
    <lineage>
        <taxon>Eukaryota</taxon>
        <taxon>Viridiplantae</taxon>
        <taxon>Streptophyta</taxon>
        <taxon>Embryophyta</taxon>
        <taxon>Tracheophyta</taxon>
        <taxon>Spermatophyta</taxon>
        <taxon>Magnoliopsida</taxon>
        <taxon>eudicotyledons</taxon>
        <taxon>Gunneridae</taxon>
        <taxon>Pentapetalae</taxon>
        <taxon>asterids</taxon>
        <taxon>lamiids</taxon>
        <taxon>Lamiales</taxon>
        <taxon>Lentibulariaceae</taxon>
        <taxon>Utricularia</taxon>
    </lineage>
</organism>
<proteinExistence type="predicted"/>
<keyword evidence="1" id="KW-0496">Mitochondrion</keyword>
<accession>A0A1Y0B4M7</accession>
<protein>
    <submittedName>
        <fullName evidence="1">Uncharacterized protein</fullName>
    </submittedName>
</protein>
<gene>
    <name evidence="1" type="ORF">AEK19_MT2204</name>
</gene>
<geneLocation type="mitochondrion" evidence="1"/>
<name>A0A1Y0B4M7_9LAMI</name>